<dbReference type="Proteomes" id="UP000095447">
    <property type="component" value="Unassembled WGS sequence"/>
</dbReference>
<dbReference type="RefSeq" id="WP_055053099.1">
    <property type="nucleotide sequence ID" value="NZ_CYZA01000006.1"/>
</dbReference>
<proteinExistence type="predicted"/>
<name>A0A173ZTM1_9FIRM</name>
<organism evidence="2 3">
    <name type="scientific">Blautia obeum</name>
    <dbReference type="NCBI Taxonomy" id="40520"/>
    <lineage>
        <taxon>Bacteria</taxon>
        <taxon>Bacillati</taxon>
        <taxon>Bacillota</taxon>
        <taxon>Clostridia</taxon>
        <taxon>Lachnospirales</taxon>
        <taxon>Lachnospiraceae</taxon>
        <taxon>Blautia</taxon>
    </lineage>
</organism>
<feature type="domain" description="Helix-turn-helix" evidence="1">
    <location>
        <begin position="4"/>
        <end position="50"/>
    </location>
</feature>
<protein>
    <submittedName>
        <fullName evidence="2">Helix-turn-helix domain</fullName>
    </submittedName>
</protein>
<dbReference type="EMBL" id="CYZA01000006">
    <property type="protein sequence ID" value="CUN79574.1"/>
    <property type="molecule type" value="Genomic_DNA"/>
</dbReference>
<reference evidence="2 3" key="1">
    <citation type="submission" date="2015-09" db="EMBL/GenBank/DDBJ databases">
        <authorList>
            <consortium name="Pathogen Informatics"/>
        </authorList>
    </citation>
    <scope>NUCLEOTIDE SEQUENCE [LARGE SCALE GENOMIC DNA]</scope>
    <source>
        <strain evidence="2 3">2789STDY5608838</strain>
    </source>
</reference>
<dbReference type="InterPro" id="IPR041657">
    <property type="entry name" value="HTH_17"/>
</dbReference>
<sequence length="60" mass="7210">MDEMLTPTDIQKHLKIGRNKTYQLIQLSSFPKIKIGNTYRIPKEKYLKWISDNIRKTIFL</sequence>
<dbReference type="Pfam" id="PF12728">
    <property type="entry name" value="HTH_17"/>
    <property type="match status" value="1"/>
</dbReference>
<gene>
    <name evidence="2" type="ORF">ERS852395_01338</name>
</gene>
<dbReference type="AlphaFoldDB" id="A0A173ZTM1"/>
<evidence type="ECO:0000313" key="3">
    <source>
        <dbReference type="Proteomes" id="UP000095447"/>
    </source>
</evidence>
<evidence type="ECO:0000313" key="2">
    <source>
        <dbReference type="EMBL" id="CUN79574.1"/>
    </source>
</evidence>
<evidence type="ECO:0000259" key="1">
    <source>
        <dbReference type="Pfam" id="PF12728"/>
    </source>
</evidence>
<accession>A0A173ZTM1</accession>